<gene>
    <name evidence="1" type="ORF">PQQ73_36165</name>
</gene>
<accession>A0ABW9ERM0</accession>
<reference evidence="1 2" key="1">
    <citation type="journal article" date="2024" name="Chem. Sci.">
        <title>Discovery of megapolipeptins by genome mining of a Burkholderiales bacteria collection.</title>
        <authorList>
            <person name="Paulo B.S."/>
            <person name="Recchia M.J.J."/>
            <person name="Lee S."/>
            <person name="Fergusson C.H."/>
            <person name="Romanowski S.B."/>
            <person name="Hernandez A."/>
            <person name="Krull N."/>
            <person name="Liu D.Y."/>
            <person name="Cavanagh H."/>
            <person name="Bos A."/>
            <person name="Gray C.A."/>
            <person name="Murphy B.T."/>
            <person name="Linington R.G."/>
            <person name="Eustaquio A.S."/>
        </authorList>
    </citation>
    <scope>NUCLEOTIDE SEQUENCE [LARGE SCALE GENOMIC DNA]</scope>
    <source>
        <strain evidence="1 2">RL17-350-BIC-E</strain>
    </source>
</reference>
<comment type="caution">
    <text evidence="1">The sequence shown here is derived from an EMBL/GenBank/DDBJ whole genome shotgun (WGS) entry which is preliminary data.</text>
</comment>
<dbReference type="EMBL" id="JAQQCL010000052">
    <property type="protein sequence ID" value="MFM0721727.1"/>
    <property type="molecule type" value="Genomic_DNA"/>
</dbReference>
<protein>
    <recommendedName>
        <fullName evidence="3">Enoyl-CoA hydratase</fullName>
    </recommendedName>
</protein>
<dbReference type="SUPFAM" id="SSF52096">
    <property type="entry name" value="ClpP/crotonase"/>
    <property type="match status" value="1"/>
</dbReference>
<dbReference type="InterPro" id="IPR029045">
    <property type="entry name" value="ClpP/crotonase-like_dom_sf"/>
</dbReference>
<dbReference type="RefSeq" id="WP_408143641.1">
    <property type="nucleotide sequence ID" value="NZ_JAQQCJ010000042.1"/>
</dbReference>
<dbReference type="Gene3D" id="3.30.300.220">
    <property type="match status" value="1"/>
</dbReference>
<sequence length="52" mass="5673">MSDSTIIFDIDAGIATITLNRPTRHNALTLEMLARIDRAVAQIEEAKTLASC</sequence>
<keyword evidence="2" id="KW-1185">Reference proteome</keyword>
<name>A0ABW9ERM0_9BURK</name>
<evidence type="ECO:0000313" key="2">
    <source>
        <dbReference type="Proteomes" id="UP001629392"/>
    </source>
</evidence>
<organism evidence="1 2">
    <name type="scientific">Paraburkholderia strydomiana</name>
    <dbReference type="NCBI Taxonomy" id="1245417"/>
    <lineage>
        <taxon>Bacteria</taxon>
        <taxon>Pseudomonadati</taxon>
        <taxon>Pseudomonadota</taxon>
        <taxon>Betaproteobacteria</taxon>
        <taxon>Burkholderiales</taxon>
        <taxon>Burkholderiaceae</taxon>
        <taxon>Paraburkholderia</taxon>
    </lineage>
</organism>
<evidence type="ECO:0000313" key="1">
    <source>
        <dbReference type="EMBL" id="MFM0721727.1"/>
    </source>
</evidence>
<proteinExistence type="predicted"/>
<dbReference type="Proteomes" id="UP001629392">
    <property type="component" value="Unassembled WGS sequence"/>
</dbReference>
<evidence type="ECO:0008006" key="3">
    <source>
        <dbReference type="Google" id="ProtNLM"/>
    </source>
</evidence>